<dbReference type="Proteomes" id="UP000253951">
    <property type="component" value="Chromosome"/>
</dbReference>
<feature type="chain" id="PRO_5016972015" evidence="1">
    <location>
        <begin position="22"/>
        <end position="159"/>
    </location>
</feature>
<dbReference type="AlphaFoldDB" id="A0A345HA91"/>
<evidence type="ECO:0000256" key="1">
    <source>
        <dbReference type="SAM" id="SignalP"/>
    </source>
</evidence>
<dbReference type="RefSeq" id="WP_114677262.1">
    <property type="nucleotide sequence ID" value="NZ_CP031188.1"/>
</dbReference>
<reference evidence="2 3" key="1">
    <citation type="submission" date="2018-07" db="EMBL/GenBank/DDBJ databases">
        <title>Complete genome sequence of Flavobacterium arcticum type strain SM1502T.</title>
        <authorList>
            <person name="Li Y."/>
            <person name="Li D.-D."/>
        </authorList>
    </citation>
    <scope>NUCLEOTIDE SEQUENCE [LARGE SCALE GENOMIC DNA]</scope>
    <source>
        <strain evidence="2 3">SM1502</strain>
    </source>
</reference>
<evidence type="ECO:0000313" key="3">
    <source>
        <dbReference type="Proteomes" id="UP000253951"/>
    </source>
</evidence>
<keyword evidence="3" id="KW-1185">Reference proteome</keyword>
<feature type="signal peptide" evidence="1">
    <location>
        <begin position="1"/>
        <end position="21"/>
    </location>
</feature>
<dbReference type="KEGG" id="fat:DVK85_04340"/>
<sequence>MKKLFLFLSLSILTLSISSCSDDDSNSTDNATSYIKFKVDGVQKNFTNITQEKTFFQSDTYLSIKGQDGNDITETLELYIHMNLNEGANAPYDILNLNYNYAGLEYEANNSSDIVYDTEIYTSERIKGVFTGTLREYLNGEYIYKTITEGNFDIKLNYE</sequence>
<proteinExistence type="predicted"/>
<gene>
    <name evidence="2" type="ORF">DVK85_04340</name>
</gene>
<dbReference type="PROSITE" id="PS51257">
    <property type="entry name" value="PROKAR_LIPOPROTEIN"/>
    <property type="match status" value="1"/>
</dbReference>
<name>A0A345HA91_9FLAO</name>
<organism evidence="2 3">
    <name type="scientific">Flavobacterium arcticum</name>
    <dbReference type="NCBI Taxonomy" id="1784713"/>
    <lineage>
        <taxon>Bacteria</taxon>
        <taxon>Pseudomonadati</taxon>
        <taxon>Bacteroidota</taxon>
        <taxon>Flavobacteriia</taxon>
        <taxon>Flavobacteriales</taxon>
        <taxon>Flavobacteriaceae</taxon>
        <taxon>Flavobacterium</taxon>
    </lineage>
</organism>
<keyword evidence="1" id="KW-0732">Signal</keyword>
<protein>
    <submittedName>
        <fullName evidence="2">Uncharacterized protein</fullName>
    </submittedName>
</protein>
<evidence type="ECO:0000313" key="2">
    <source>
        <dbReference type="EMBL" id="AXG73501.1"/>
    </source>
</evidence>
<dbReference type="EMBL" id="CP031188">
    <property type="protein sequence ID" value="AXG73501.1"/>
    <property type="molecule type" value="Genomic_DNA"/>
</dbReference>
<accession>A0A345HA91</accession>